<dbReference type="InterPro" id="IPR021056">
    <property type="entry name" value="Mt_import_IM_translocase_Tim54"/>
</dbReference>
<dbReference type="STRING" id="1314674.A0A0D7BUX7"/>
<evidence type="ECO:0000256" key="11">
    <source>
        <dbReference type="ARBA" id="ARBA00023136"/>
    </source>
</evidence>
<evidence type="ECO:0000256" key="2">
    <source>
        <dbReference type="ARBA" id="ARBA00006355"/>
    </source>
</evidence>
<comment type="similarity">
    <text evidence="2">Belongs to the TIM54 family.</text>
</comment>
<keyword evidence="4" id="KW-0813">Transport</keyword>
<evidence type="ECO:0000256" key="1">
    <source>
        <dbReference type="ARBA" id="ARBA00004434"/>
    </source>
</evidence>
<evidence type="ECO:0000313" key="13">
    <source>
        <dbReference type="Proteomes" id="UP000054007"/>
    </source>
</evidence>
<evidence type="ECO:0000256" key="7">
    <source>
        <dbReference type="ARBA" id="ARBA00022927"/>
    </source>
</evidence>
<dbReference type="Pfam" id="PF11711">
    <property type="entry name" value="Tim54"/>
    <property type="match status" value="1"/>
</dbReference>
<dbReference type="GO" id="GO:0015031">
    <property type="term" value="P:protein transport"/>
    <property type="evidence" value="ECO:0007669"/>
    <property type="project" value="UniProtKB-KW"/>
</dbReference>
<keyword evidence="5" id="KW-0812">Transmembrane</keyword>
<dbReference type="GO" id="GO:0005743">
    <property type="term" value="C:mitochondrial inner membrane"/>
    <property type="evidence" value="ECO:0007669"/>
    <property type="project" value="UniProtKB-SubCell"/>
</dbReference>
<protein>
    <recommendedName>
        <fullName evidence="3">Mitochondrial import inner membrane translocase subunit TIM54</fullName>
    </recommendedName>
</protein>
<gene>
    <name evidence="12" type="ORF">CYLTODRAFT_428091</name>
</gene>
<evidence type="ECO:0000256" key="3">
    <source>
        <dbReference type="ARBA" id="ARBA00020796"/>
    </source>
</evidence>
<evidence type="ECO:0000256" key="6">
    <source>
        <dbReference type="ARBA" id="ARBA00022792"/>
    </source>
</evidence>
<dbReference type="EMBL" id="KN880432">
    <property type="protein sequence ID" value="KIY74207.1"/>
    <property type="molecule type" value="Genomic_DNA"/>
</dbReference>
<evidence type="ECO:0000256" key="4">
    <source>
        <dbReference type="ARBA" id="ARBA00022448"/>
    </source>
</evidence>
<keyword evidence="11" id="KW-0472">Membrane</keyword>
<keyword evidence="7" id="KW-0653">Protein transport</keyword>
<dbReference type="OrthoDB" id="5598305at2759"/>
<keyword evidence="6" id="KW-0999">Mitochondrion inner membrane</keyword>
<keyword evidence="8" id="KW-1133">Transmembrane helix</keyword>
<sequence length="422" mass="48242">MTGISWMRKYAKLPSRNMSIFLGATSLVIGSYVYDRRECRRIREEYVDKVKHISEEIVDHHSYPRKVTVYGAKWPGDEDYDQCIKFFKKYVKPVFVAAAIDYSIHVGKKHGDISNLVAEDIKKRRRQELGIQAADSLGLQMPAAYSPRSKEALRKEELDGGIVIVGRPTWKEFMDGLKRGWSEPPVSVDYDEQLAHQLAEDGAFDEIPADSAPRPYTAIRELLTPSPVDSQMPAVIPQLPPILFVNFTDYIGLKLIPQMMYDFFNRRYLVQMGAESAYRLVMSQTRPFQSPPASVNNATEADGHVSSDLDFGRAAEGYYKKSLNDLEAEIEKARTKYYEELPKKIATAFELASGDREPTKDEISYPSPTEVQLREERMKKEKRWRSTIMGWDIVRPSAEVAWDKRFEGKLTVFVDPEATKAD</sequence>
<evidence type="ECO:0000313" key="12">
    <source>
        <dbReference type="EMBL" id="KIY74207.1"/>
    </source>
</evidence>
<accession>A0A0D7BUX7</accession>
<comment type="subcellular location">
    <subcellularLocation>
        <location evidence="1">Mitochondrion inner membrane</location>
        <topology evidence="1">Single-pass membrane protein</topology>
    </subcellularLocation>
</comment>
<evidence type="ECO:0000256" key="10">
    <source>
        <dbReference type="ARBA" id="ARBA00023128"/>
    </source>
</evidence>
<organism evidence="12 13">
    <name type="scientific">Cylindrobasidium torrendii FP15055 ss-10</name>
    <dbReference type="NCBI Taxonomy" id="1314674"/>
    <lineage>
        <taxon>Eukaryota</taxon>
        <taxon>Fungi</taxon>
        <taxon>Dikarya</taxon>
        <taxon>Basidiomycota</taxon>
        <taxon>Agaricomycotina</taxon>
        <taxon>Agaricomycetes</taxon>
        <taxon>Agaricomycetidae</taxon>
        <taxon>Agaricales</taxon>
        <taxon>Marasmiineae</taxon>
        <taxon>Physalacriaceae</taxon>
        <taxon>Cylindrobasidium</taxon>
    </lineage>
</organism>
<keyword evidence="13" id="KW-1185">Reference proteome</keyword>
<evidence type="ECO:0000256" key="8">
    <source>
        <dbReference type="ARBA" id="ARBA00022989"/>
    </source>
</evidence>
<keyword evidence="9" id="KW-0811">Translocation</keyword>
<keyword evidence="10" id="KW-0496">Mitochondrion</keyword>
<evidence type="ECO:0000256" key="9">
    <source>
        <dbReference type="ARBA" id="ARBA00023010"/>
    </source>
</evidence>
<dbReference type="Proteomes" id="UP000054007">
    <property type="component" value="Unassembled WGS sequence"/>
</dbReference>
<proteinExistence type="inferred from homology"/>
<name>A0A0D7BUX7_9AGAR</name>
<reference evidence="12 13" key="1">
    <citation type="journal article" date="2015" name="Fungal Genet. Biol.">
        <title>Evolution of novel wood decay mechanisms in Agaricales revealed by the genome sequences of Fistulina hepatica and Cylindrobasidium torrendii.</title>
        <authorList>
            <person name="Floudas D."/>
            <person name="Held B.W."/>
            <person name="Riley R."/>
            <person name="Nagy L.G."/>
            <person name="Koehler G."/>
            <person name="Ransdell A.S."/>
            <person name="Younus H."/>
            <person name="Chow J."/>
            <person name="Chiniquy J."/>
            <person name="Lipzen A."/>
            <person name="Tritt A."/>
            <person name="Sun H."/>
            <person name="Haridas S."/>
            <person name="LaButti K."/>
            <person name="Ohm R.A."/>
            <person name="Kues U."/>
            <person name="Blanchette R.A."/>
            <person name="Grigoriev I.V."/>
            <person name="Minto R.E."/>
            <person name="Hibbett D.S."/>
        </authorList>
    </citation>
    <scope>NUCLEOTIDE SEQUENCE [LARGE SCALE GENOMIC DNA]</scope>
    <source>
        <strain evidence="12 13">FP15055 ss-10</strain>
    </source>
</reference>
<dbReference type="AlphaFoldDB" id="A0A0D7BUX7"/>
<evidence type="ECO:0000256" key="5">
    <source>
        <dbReference type="ARBA" id="ARBA00022692"/>
    </source>
</evidence>